<dbReference type="AlphaFoldDB" id="W4JXP0"/>
<gene>
    <name evidence="1" type="ORF">HETIRDRAFT_460187</name>
</gene>
<sequence>MDDEDIYGRDKRHLHVLNMHSQLPSPLYENLLHQPLTPSVSKERINALAFQLESVLELLRTLQAQEAATQSDISMLKPRVFSFESLVQTSQTMSPPRLCACLTPLTPALSTRLSTPLPATQPTSATCPPMPRTCVLSTPALSALPLVAYSPHWPIAGTFSAVNVRAIDPTHNHPLDPIRPASPLRLCCPYTVTVSPPELSFHTPPLPSHLRSAPVHKWVDEEG</sequence>
<dbReference type="HOGENOM" id="CLU_1240285_0_0_1"/>
<dbReference type="GeneID" id="20677049"/>
<dbReference type="RefSeq" id="XP_009549699.1">
    <property type="nucleotide sequence ID" value="XM_009551404.1"/>
</dbReference>
<protein>
    <submittedName>
        <fullName evidence="1">Uncharacterized protein</fullName>
    </submittedName>
</protein>
<evidence type="ECO:0000313" key="1">
    <source>
        <dbReference type="EMBL" id="ETW77661.1"/>
    </source>
</evidence>
<name>W4JXP0_HETIT</name>
<proteinExistence type="predicted"/>
<dbReference type="Proteomes" id="UP000030671">
    <property type="component" value="Unassembled WGS sequence"/>
</dbReference>
<dbReference type="EMBL" id="KI925462">
    <property type="protein sequence ID" value="ETW77661.1"/>
    <property type="molecule type" value="Genomic_DNA"/>
</dbReference>
<organism evidence="1 2">
    <name type="scientific">Heterobasidion irregulare (strain TC 32-1)</name>
    <dbReference type="NCBI Taxonomy" id="747525"/>
    <lineage>
        <taxon>Eukaryota</taxon>
        <taxon>Fungi</taxon>
        <taxon>Dikarya</taxon>
        <taxon>Basidiomycota</taxon>
        <taxon>Agaricomycotina</taxon>
        <taxon>Agaricomycetes</taxon>
        <taxon>Russulales</taxon>
        <taxon>Bondarzewiaceae</taxon>
        <taxon>Heterobasidion</taxon>
        <taxon>Heterobasidion annosum species complex</taxon>
    </lineage>
</organism>
<evidence type="ECO:0000313" key="2">
    <source>
        <dbReference type="Proteomes" id="UP000030671"/>
    </source>
</evidence>
<accession>W4JXP0</accession>
<keyword evidence="2" id="KW-1185">Reference proteome</keyword>
<dbReference type="KEGG" id="hir:HETIRDRAFT_460187"/>
<reference evidence="1 2" key="1">
    <citation type="journal article" date="2012" name="New Phytol.">
        <title>Insight into trade-off between wood decay and parasitism from the genome of a fungal forest pathogen.</title>
        <authorList>
            <person name="Olson A."/>
            <person name="Aerts A."/>
            <person name="Asiegbu F."/>
            <person name="Belbahri L."/>
            <person name="Bouzid O."/>
            <person name="Broberg A."/>
            <person name="Canback B."/>
            <person name="Coutinho P.M."/>
            <person name="Cullen D."/>
            <person name="Dalman K."/>
            <person name="Deflorio G."/>
            <person name="van Diepen L.T."/>
            <person name="Dunand C."/>
            <person name="Duplessis S."/>
            <person name="Durling M."/>
            <person name="Gonthier P."/>
            <person name="Grimwood J."/>
            <person name="Fossdal C.G."/>
            <person name="Hansson D."/>
            <person name="Henrissat B."/>
            <person name="Hietala A."/>
            <person name="Himmelstrand K."/>
            <person name="Hoffmeister D."/>
            <person name="Hogberg N."/>
            <person name="James T.Y."/>
            <person name="Karlsson M."/>
            <person name="Kohler A."/>
            <person name="Kues U."/>
            <person name="Lee Y.H."/>
            <person name="Lin Y.C."/>
            <person name="Lind M."/>
            <person name="Lindquist E."/>
            <person name="Lombard V."/>
            <person name="Lucas S."/>
            <person name="Lunden K."/>
            <person name="Morin E."/>
            <person name="Murat C."/>
            <person name="Park J."/>
            <person name="Raffaello T."/>
            <person name="Rouze P."/>
            <person name="Salamov A."/>
            <person name="Schmutz J."/>
            <person name="Solheim H."/>
            <person name="Stahlberg J."/>
            <person name="Velez H."/>
            <person name="de Vries R.P."/>
            <person name="Wiebenga A."/>
            <person name="Woodward S."/>
            <person name="Yakovlev I."/>
            <person name="Garbelotto M."/>
            <person name="Martin F."/>
            <person name="Grigoriev I.V."/>
            <person name="Stenlid J."/>
        </authorList>
    </citation>
    <scope>NUCLEOTIDE SEQUENCE [LARGE SCALE GENOMIC DNA]</scope>
    <source>
        <strain evidence="1 2">TC 32-1</strain>
    </source>
</reference>
<dbReference type="InParanoid" id="W4JXP0"/>